<organism evidence="1 2">
    <name type="scientific">Paludibacterium denitrificans</name>
    <dbReference type="NCBI Taxonomy" id="2675226"/>
    <lineage>
        <taxon>Bacteria</taxon>
        <taxon>Pseudomonadati</taxon>
        <taxon>Pseudomonadota</taxon>
        <taxon>Betaproteobacteria</taxon>
        <taxon>Neisseriales</taxon>
        <taxon>Chromobacteriaceae</taxon>
        <taxon>Paludibacterium</taxon>
    </lineage>
</organism>
<accession>A0A844GBW9</accession>
<reference evidence="1 2" key="1">
    <citation type="submission" date="2019-11" db="EMBL/GenBank/DDBJ databases">
        <title>Draft genome sequence of Paludibacterium sp. dN18-1.</title>
        <authorList>
            <person name="Im W.-T."/>
        </authorList>
    </citation>
    <scope>NUCLEOTIDE SEQUENCE [LARGE SCALE GENOMIC DNA]</scope>
    <source>
        <strain evidence="2">dN 18-1</strain>
    </source>
</reference>
<dbReference type="AlphaFoldDB" id="A0A844GBW9"/>
<protein>
    <submittedName>
        <fullName evidence="1">Uncharacterized protein</fullName>
    </submittedName>
</protein>
<dbReference type="RefSeq" id="WP_230368804.1">
    <property type="nucleotide sequence ID" value="NZ_WLYX01000001.1"/>
</dbReference>
<dbReference type="Proteomes" id="UP000446658">
    <property type="component" value="Unassembled WGS sequence"/>
</dbReference>
<comment type="caution">
    <text evidence="1">The sequence shown here is derived from an EMBL/GenBank/DDBJ whole genome shotgun (WGS) entry which is preliminary data.</text>
</comment>
<evidence type="ECO:0000313" key="2">
    <source>
        <dbReference type="Proteomes" id="UP000446658"/>
    </source>
</evidence>
<dbReference type="EMBL" id="WLYX01000001">
    <property type="protein sequence ID" value="MTD32397.1"/>
    <property type="molecule type" value="Genomic_DNA"/>
</dbReference>
<keyword evidence="2" id="KW-1185">Reference proteome</keyword>
<sequence length="99" mass="11018">MQKPRHILLSDDGHGKRVRLLAGVASIPDDKRTSWVTLTREGSFTDPRYGRFEITRDMLLAMVRNFDTKVLGVDIFLDVNHRPGDGAAAKILKLSVEGG</sequence>
<evidence type="ECO:0000313" key="1">
    <source>
        <dbReference type="EMBL" id="MTD32397.1"/>
    </source>
</evidence>
<gene>
    <name evidence="1" type="ORF">GKE73_01175</name>
</gene>
<name>A0A844GBW9_9NEIS</name>
<proteinExistence type="predicted"/>